<evidence type="ECO:0000313" key="11">
    <source>
        <dbReference type="EMBL" id="GJE59984.1"/>
    </source>
</evidence>
<dbReference type="PRINTS" id="PR00313">
    <property type="entry name" value="CABNDNGRPT"/>
</dbReference>
<keyword evidence="5" id="KW-0732">Signal</keyword>
<dbReference type="PROSITE" id="PS00330">
    <property type="entry name" value="HEMOLYSIN_CALCIUM"/>
    <property type="match status" value="2"/>
</dbReference>
<feature type="domain" description="Peptidase metallopeptidase" evidence="9">
    <location>
        <begin position="90"/>
        <end position="260"/>
    </location>
</feature>
<evidence type="ECO:0000256" key="4">
    <source>
        <dbReference type="ARBA" id="ARBA00022525"/>
    </source>
</evidence>
<keyword evidence="12" id="KW-1185">Reference proteome</keyword>
<dbReference type="InterPro" id="IPR011049">
    <property type="entry name" value="Serralysin-like_metalloprot_C"/>
</dbReference>
<comment type="cofactor">
    <cofactor evidence="1">
        <name>Ca(2+)</name>
        <dbReference type="ChEBI" id="CHEBI:29108"/>
    </cofactor>
</comment>
<reference evidence="11" key="1">
    <citation type="journal article" date="2021" name="Front. Microbiol.">
        <title>Comprehensive Comparative Genomics and Phenotyping of Methylobacterium Species.</title>
        <authorList>
            <person name="Alessa O."/>
            <person name="Ogura Y."/>
            <person name="Fujitani Y."/>
            <person name="Takami H."/>
            <person name="Hayashi T."/>
            <person name="Sahin N."/>
            <person name="Tani A."/>
        </authorList>
    </citation>
    <scope>NUCLEOTIDE SEQUENCE</scope>
    <source>
        <strain evidence="11">DSM 23632</strain>
    </source>
</reference>
<accession>A0ABQ4TXJ6</accession>
<comment type="caution">
    <text evidence="11">The sequence shown here is derived from an EMBL/GenBank/DDBJ whole genome shotgun (WGS) entry which is preliminary data.</text>
</comment>
<feature type="domain" description="Calx-beta" evidence="10">
    <location>
        <begin position="625"/>
        <end position="742"/>
    </location>
</feature>
<feature type="region of interest" description="Disordered" evidence="8">
    <location>
        <begin position="878"/>
        <end position="903"/>
    </location>
</feature>
<dbReference type="Pfam" id="PF03160">
    <property type="entry name" value="Calx-beta"/>
    <property type="match status" value="3"/>
</dbReference>
<dbReference type="Gene3D" id="2.60.40.2030">
    <property type="match status" value="3"/>
</dbReference>
<dbReference type="Pfam" id="PF08548">
    <property type="entry name" value="Peptidase_M10_C"/>
    <property type="match status" value="1"/>
</dbReference>
<dbReference type="SMART" id="SM00237">
    <property type="entry name" value="Calx_beta"/>
    <property type="match status" value="2"/>
</dbReference>
<dbReference type="EMBL" id="BPRB01000107">
    <property type="protein sequence ID" value="GJE59984.1"/>
    <property type="molecule type" value="Genomic_DNA"/>
</dbReference>
<keyword evidence="7" id="KW-0106">Calcium</keyword>
<feature type="domain" description="Calx-beta" evidence="10">
    <location>
        <begin position="756"/>
        <end position="866"/>
    </location>
</feature>
<evidence type="ECO:0008006" key="13">
    <source>
        <dbReference type="Google" id="ProtNLM"/>
    </source>
</evidence>
<protein>
    <recommendedName>
        <fullName evidence="13">Peptidase metallopeptidase domain-containing protein</fullName>
    </recommendedName>
</protein>
<evidence type="ECO:0000256" key="7">
    <source>
        <dbReference type="ARBA" id="ARBA00022837"/>
    </source>
</evidence>
<dbReference type="InterPro" id="IPR013858">
    <property type="entry name" value="Peptidase_M10B_C"/>
</dbReference>
<dbReference type="PANTHER" id="PTHR46682">
    <property type="entry name" value="ADHESION G-PROTEIN COUPLED RECEPTOR V1"/>
    <property type="match status" value="1"/>
</dbReference>
<evidence type="ECO:0000256" key="3">
    <source>
        <dbReference type="ARBA" id="ARBA00009490"/>
    </source>
</evidence>
<evidence type="ECO:0000313" key="12">
    <source>
        <dbReference type="Proteomes" id="UP001055057"/>
    </source>
</evidence>
<sequence>MSSVGKGAEDVVGQSDLVPLAERYGGGSSNVRISASPLTPTVTTGTPGLVTEASYLSGLDNTGAVVGTSYWRDINANVRKWEETTGAQVATGRSPGGTVQYYFNPASAWTQAERGAFESSMALWSSVADIQFAATTTRNDADFVIERSSDGSASAGGPTTGVGPGQVSRIAGDSVNGRNQILIDTSVPSFSQLDSFDRIGGYGSLTIIHELGHTIGLGHAGNYNGSVSLASQQNGVFDTRLWTVMSYINPNDTAARNYGSYPVAGTDWGASADGYVRVANSLMPLDIIAAQQLYGVATNTPLSGGQVFGFNTNIAPSIRRFFDFTVNQTPVVTLYDTGRNNALDLSGYGTASTIDLRDGHFSSAAGITNNIGIAFGTVIETGIGGGGADLIQGNTYDNVLQGNLGADTLTGGAGNDVFRDTAANHDGDRITDFTNADVINVSDATLLLTGLQYGNDTLSFTSGGTTATMALQGTFSGPVAQRVNPAGGVDIYFVGVVPVVPAYGIAVSPPTVAEGNTGPGNTLTYTVTRTGTATAATVAVGLSGTATGPGSAGADYSVSGLVTTGAGGVGSAAAPAGGSLGFAIGQASASFTVTTTPDTAVEPNETVIATLGTPTDGGTVAVGTATGTILDDDAPAAPVYTIAVGPASGPEDGDATPRVAPAAAGAGTTFTYTVTRTGDVSQAGSAAVALSGTATRGGDYTVSGLDNGAVGFAAGATSASFTVTSLPDTVFEPDETVTATLGALTGGGSLGGTTGATATIRNDDAAPVLSLGPANVGHAEGTGGGTRYGFTVTRSGDAQAAQTVSYAVSGGGVAGLAAADAADFTGATLPTGSVSFAQGETSQTFFVLVAGDAAAEPDEGFTVTLSGPNFGTIGTSTATGTITNDDSVAPPPPPRPPTEVGPTPFDDDLIGTDASDEISLLSGDDRYSGLAGDDTVFGNAGNDAIQGNEGADLLLGNQGDDTLFGGQGADTLYGGQNRDVLFGNLGTDVLLGNLGADTLFGGQGADTLYGGQGNDVLSGDLGDDVLTGGSGADRYVFDPASGHDVILGFAQAEGDRIDLRGQSYSFGTAADGSGSALLVLSGGGTIELAGITQAQVNAGFFA</sequence>
<gene>
    <name evidence="11" type="ORF">MPOCJGCO_2093</name>
</gene>
<dbReference type="Gene3D" id="2.150.10.10">
    <property type="entry name" value="Serralysin-like metalloprotease, C-terminal"/>
    <property type="match status" value="3"/>
</dbReference>
<evidence type="ECO:0000259" key="10">
    <source>
        <dbReference type="SMART" id="SM00237"/>
    </source>
</evidence>
<dbReference type="InterPro" id="IPR018511">
    <property type="entry name" value="Hemolysin-typ_Ca-bd_CS"/>
</dbReference>
<dbReference type="InterPro" id="IPR038081">
    <property type="entry name" value="CalX-like_sf"/>
</dbReference>
<dbReference type="InterPro" id="IPR001343">
    <property type="entry name" value="Hemolysn_Ca-bd"/>
</dbReference>
<dbReference type="SUPFAM" id="SSF55486">
    <property type="entry name" value="Metalloproteases ('zincins'), catalytic domain"/>
    <property type="match status" value="1"/>
</dbReference>
<evidence type="ECO:0000259" key="9">
    <source>
        <dbReference type="SMART" id="SM00235"/>
    </source>
</evidence>
<dbReference type="InterPro" id="IPR003644">
    <property type="entry name" value="Calx_beta"/>
</dbReference>
<dbReference type="InterPro" id="IPR024079">
    <property type="entry name" value="MetalloPept_cat_dom_sf"/>
</dbReference>
<reference evidence="11" key="2">
    <citation type="submission" date="2021-08" db="EMBL/GenBank/DDBJ databases">
        <authorList>
            <person name="Tani A."/>
            <person name="Ola A."/>
            <person name="Ogura Y."/>
            <person name="Katsura K."/>
            <person name="Hayashi T."/>
        </authorList>
    </citation>
    <scope>NUCLEOTIDE SEQUENCE</scope>
    <source>
        <strain evidence="11">DSM 23632</strain>
    </source>
</reference>
<evidence type="ECO:0000256" key="5">
    <source>
        <dbReference type="ARBA" id="ARBA00022729"/>
    </source>
</evidence>
<feature type="compositionally biased region" description="Pro residues" evidence="8">
    <location>
        <begin position="889"/>
        <end position="899"/>
    </location>
</feature>
<organism evidence="11 12">
    <name type="scientific">Methylobacterium trifolii</name>
    <dbReference type="NCBI Taxonomy" id="1003092"/>
    <lineage>
        <taxon>Bacteria</taxon>
        <taxon>Pseudomonadati</taxon>
        <taxon>Pseudomonadota</taxon>
        <taxon>Alphaproteobacteria</taxon>
        <taxon>Hyphomicrobiales</taxon>
        <taxon>Methylobacteriaceae</taxon>
        <taxon>Methylobacterium</taxon>
    </lineage>
</organism>
<evidence type="ECO:0000256" key="1">
    <source>
        <dbReference type="ARBA" id="ARBA00001913"/>
    </source>
</evidence>
<evidence type="ECO:0000256" key="6">
    <source>
        <dbReference type="ARBA" id="ARBA00022737"/>
    </source>
</evidence>
<keyword evidence="6" id="KW-0677">Repeat</keyword>
<dbReference type="SMART" id="SM00235">
    <property type="entry name" value="ZnMc"/>
    <property type="match status" value="1"/>
</dbReference>
<comment type="subcellular location">
    <subcellularLocation>
        <location evidence="2">Secreted</location>
    </subcellularLocation>
</comment>
<evidence type="ECO:0000256" key="8">
    <source>
        <dbReference type="SAM" id="MobiDB-lite"/>
    </source>
</evidence>
<dbReference type="SUPFAM" id="SSF51120">
    <property type="entry name" value="beta-Roll"/>
    <property type="match status" value="3"/>
</dbReference>
<dbReference type="Gene3D" id="3.40.390.10">
    <property type="entry name" value="Collagenase (Catalytic Domain)"/>
    <property type="match status" value="1"/>
</dbReference>
<dbReference type="InterPro" id="IPR006026">
    <property type="entry name" value="Peptidase_Metallo"/>
</dbReference>
<comment type="similarity">
    <text evidence="3">Belongs to the peptidase M10B family.</text>
</comment>
<dbReference type="Pfam" id="PF00353">
    <property type="entry name" value="HemolysinCabind"/>
    <property type="match status" value="4"/>
</dbReference>
<keyword evidence="4" id="KW-0964">Secreted</keyword>
<evidence type="ECO:0000256" key="2">
    <source>
        <dbReference type="ARBA" id="ARBA00004613"/>
    </source>
</evidence>
<dbReference type="PANTHER" id="PTHR46682:SF1">
    <property type="entry name" value="ADHESION G-PROTEIN COUPLED RECEPTOR V1"/>
    <property type="match status" value="1"/>
</dbReference>
<dbReference type="InterPro" id="IPR026919">
    <property type="entry name" value="ADGRV1"/>
</dbReference>
<name>A0ABQ4TXJ6_9HYPH</name>
<dbReference type="Proteomes" id="UP001055057">
    <property type="component" value="Unassembled WGS sequence"/>
</dbReference>
<dbReference type="SUPFAM" id="SSF141072">
    <property type="entry name" value="CalX-like"/>
    <property type="match status" value="3"/>
</dbReference>
<proteinExistence type="inferred from homology"/>